<keyword evidence="1 10" id="KW-0540">Nuclease</keyword>
<evidence type="ECO:0000256" key="4">
    <source>
        <dbReference type="ARBA" id="ARBA00022801"/>
    </source>
</evidence>
<comment type="caution">
    <text evidence="11">The sequence shown here is derived from an EMBL/GenBank/DDBJ whole genome shotgun (WGS) entry which is preliminary data.</text>
</comment>
<gene>
    <name evidence="10" type="primary">cas1</name>
    <name evidence="11" type="ORF">CYJ34_08785</name>
</gene>
<dbReference type="PANTHER" id="PTHR34353">
    <property type="entry name" value="CRISPR-ASSOCIATED ENDONUCLEASE CAS1 1"/>
    <property type="match status" value="1"/>
</dbReference>
<protein>
    <recommendedName>
        <fullName evidence="10">CRISPR-associated endonuclease Cas1</fullName>
        <ecNumber evidence="10">3.1.-.-</ecNumber>
    </recommendedName>
</protein>
<evidence type="ECO:0000256" key="6">
    <source>
        <dbReference type="ARBA" id="ARBA00023118"/>
    </source>
</evidence>
<keyword evidence="12" id="KW-1185">Reference proteome</keyword>
<keyword evidence="4 10" id="KW-0378">Hydrolase</keyword>
<feature type="binding site" evidence="10">
    <location>
        <position position="165"/>
    </location>
    <ligand>
        <name>Mn(2+)</name>
        <dbReference type="ChEBI" id="CHEBI:29035"/>
    </ligand>
</feature>
<dbReference type="EMBL" id="PKGS01000009">
    <property type="protein sequence ID" value="PKZ15165.1"/>
    <property type="molecule type" value="Genomic_DNA"/>
</dbReference>
<dbReference type="Gene3D" id="1.20.120.920">
    <property type="entry name" value="CRISPR-associated endonuclease Cas1, C-terminal domain"/>
    <property type="match status" value="1"/>
</dbReference>
<dbReference type="PANTHER" id="PTHR34353:SF2">
    <property type="entry name" value="CRISPR-ASSOCIATED ENDONUCLEASE CAS1 1"/>
    <property type="match status" value="1"/>
</dbReference>
<keyword evidence="5 10" id="KW-0460">Magnesium</keyword>
<evidence type="ECO:0000256" key="1">
    <source>
        <dbReference type="ARBA" id="ARBA00022722"/>
    </source>
</evidence>
<dbReference type="InterPro" id="IPR019856">
    <property type="entry name" value="CRISPR-assoc_Cas1_DVULG"/>
</dbReference>
<evidence type="ECO:0000256" key="5">
    <source>
        <dbReference type="ARBA" id="ARBA00022842"/>
    </source>
</evidence>
<dbReference type="GO" id="GO:0016787">
    <property type="term" value="F:hydrolase activity"/>
    <property type="evidence" value="ECO:0007669"/>
    <property type="project" value="UniProtKB-KW"/>
</dbReference>
<evidence type="ECO:0000256" key="8">
    <source>
        <dbReference type="ARBA" id="ARBA00023211"/>
    </source>
</evidence>
<dbReference type="Pfam" id="PF01867">
    <property type="entry name" value="Cas_Cas1"/>
    <property type="match status" value="1"/>
</dbReference>
<dbReference type="RefSeq" id="WP_101540908.1">
    <property type="nucleotide sequence ID" value="NZ_PKGS01000009.1"/>
</dbReference>
<dbReference type="Gene3D" id="3.100.10.20">
    <property type="entry name" value="CRISPR-associated endonuclease Cas1, N-terminal domain"/>
    <property type="match status" value="1"/>
</dbReference>
<keyword evidence="3 10" id="KW-0255">Endonuclease</keyword>
<sequence>MKKLQNILYLTIDDAYLSKDGENVVIIKDSKVLKRFPIHILDGIMCFNYTGVSPALMKFAMENNLLISFFTPEGRFCGRVIGKTNGNVLLRRRQYQLADSDDSLEFVQNIIYAKIFNSRKVLKRAIRDHKEKIDSEKLLSTIDFIDHALKNIWKADNKDSLRAIEGNVASRYFACFDEMIVSQRDEFYFIDRNRRPPEDNTNALLSFMYSLLTYEMQSALEGVGIDSYVGFFHVDRPGRCSMALDMIEELRAYMCDRLVLTMVNKNIITSKDFEKKETGAVLLNDKGRAKVLENWQKRKQDEIMHPFINEKIKIGLLPHVQAMLLNRYIRGDLEAYPPFLMKG</sequence>
<comment type="subunit">
    <text evidence="9 10">Homodimer, forms a heterotetramer with a Cas2 homodimer.</text>
</comment>
<proteinExistence type="inferred from homology"/>
<reference evidence="11 12" key="1">
    <citation type="submission" date="2017-12" db="EMBL/GenBank/DDBJ databases">
        <title>Phylogenetic diversity of female urinary microbiome.</title>
        <authorList>
            <person name="Thomas-White K."/>
            <person name="Wolfe A.J."/>
        </authorList>
    </citation>
    <scope>NUCLEOTIDE SEQUENCE [LARGE SCALE GENOMIC DNA]</scope>
    <source>
        <strain evidence="11 12">UMB0119</strain>
    </source>
</reference>
<dbReference type="NCBIfam" id="TIGR00287">
    <property type="entry name" value="cas1"/>
    <property type="match status" value="1"/>
</dbReference>
<dbReference type="InterPro" id="IPR042206">
    <property type="entry name" value="CRISPR-assoc_Cas1_C"/>
</dbReference>
<dbReference type="GO" id="GO:0046872">
    <property type="term" value="F:metal ion binding"/>
    <property type="evidence" value="ECO:0007669"/>
    <property type="project" value="UniProtKB-UniRule"/>
</dbReference>
<evidence type="ECO:0000256" key="2">
    <source>
        <dbReference type="ARBA" id="ARBA00022723"/>
    </source>
</evidence>
<dbReference type="GO" id="GO:0003677">
    <property type="term" value="F:DNA binding"/>
    <property type="evidence" value="ECO:0007669"/>
    <property type="project" value="UniProtKB-KW"/>
</dbReference>
<evidence type="ECO:0000256" key="3">
    <source>
        <dbReference type="ARBA" id="ARBA00022759"/>
    </source>
</evidence>
<comment type="similarity">
    <text evidence="10">Belongs to the CRISPR-associated endonuclease Cas1 family.</text>
</comment>
<name>A0A2I1M4V5_9FIRM</name>
<dbReference type="GO" id="GO:0043571">
    <property type="term" value="P:maintenance of CRISPR repeat elements"/>
    <property type="evidence" value="ECO:0007669"/>
    <property type="project" value="UniProtKB-UniRule"/>
</dbReference>
<organism evidence="11 12">
    <name type="scientific">Anaerococcus octavius</name>
    <dbReference type="NCBI Taxonomy" id="54007"/>
    <lineage>
        <taxon>Bacteria</taxon>
        <taxon>Bacillati</taxon>
        <taxon>Bacillota</taxon>
        <taxon>Tissierellia</taxon>
        <taxon>Tissierellales</taxon>
        <taxon>Peptoniphilaceae</taxon>
        <taxon>Anaerococcus</taxon>
    </lineage>
</organism>
<dbReference type="GO" id="GO:0051607">
    <property type="term" value="P:defense response to virus"/>
    <property type="evidence" value="ECO:0007669"/>
    <property type="project" value="UniProtKB-UniRule"/>
</dbReference>
<dbReference type="NCBIfam" id="TIGR03640">
    <property type="entry name" value="cas1_DVULG"/>
    <property type="match status" value="1"/>
</dbReference>
<dbReference type="EC" id="3.1.-.-" evidence="10"/>
<comment type="function">
    <text evidence="10">CRISPR (clustered regularly interspaced short palindromic repeat), is an adaptive immune system that provides protection against mobile genetic elements (viruses, transposable elements and conjugative plasmids). CRISPR clusters contain spacers, sequences complementary to antecedent mobile elements, and target invading nucleic acids. CRISPR clusters are transcribed and processed into CRISPR RNA (crRNA). Acts as a dsDNA endonuclease. Involved in the integration of spacer DNA into the CRISPR cassette.</text>
</comment>
<accession>A0A2I1M4V5</accession>
<evidence type="ECO:0000256" key="9">
    <source>
        <dbReference type="ARBA" id="ARBA00038592"/>
    </source>
</evidence>
<evidence type="ECO:0000256" key="7">
    <source>
        <dbReference type="ARBA" id="ARBA00023125"/>
    </source>
</evidence>
<evidence type="ECO:0000256" key="10">
    <source>
        <dbReference type="HAMAP-Rule" id="MF_01470"/>
    </source>
</evidence>
<keyword evidence="8 10" id="KW-0464">Manganese</keyword>
<keyword evidence="7 10" id="KW-0238">DNA-binding</keyword>
<dbReference type="Proteomes" id="UP000234335">
    <property type="component" value="Unassembled WGS sequence"/>
</dbReference>
<feature type="binding site" evidence="10">
    <location>
        <position position="248"/>
    </location>
    <ligand>
        <name>Mn(2+)</name>
        <dbReference type="ChEBI" id="CHEBI:29035"/>
    </ligand>
</feature>
<dbReference type="CDD" id="cd09721">
    <property type="entry name" value="Cas1_I-C"/>
    <property type="match status" value="1"/>
</dbReference>
<dbReference type="InterPro" id="IPR050646">
    <property type="entry name" value="Cas1"/>
</dbReference>
<dbReference type="HAMAP" id="MF_01470">
    <property type="entry name" value="Cas1"/>
    <property type="match status" value="1"/>
</dbReference>
<keyword evidence="6 10" id="KW-0051">Antiviral defense</keyword>
<evidence type="ECO:0000313" key="12">
    <source>
        <dbReference type="Proteomes" id="UP000234335"/>
    </source>
</evidence>
<dbReference type="GO" id="GO:0004520">
    <property type="term" value="F:DNA endonuclease activity"/>
    <property type="evidence" value="ECO:0007669"/>
    <property type="project" value="InterPro"/>
</dbReference>
<dbReference type="InterPro" id="IPR002729">
    <property type="entry name" value="CRISPR-assoc_Cas1"/>
</dbReference>
<feature type="binding site" evidence="10">
    <location>
        <position position="233"/>
    </location>
    <ligand>
        <name>Mn(2+)</name>
        <dbReference type="ChEBI" id="CHEBI:29035"/>
    </ligand>
</feature>
<dbReference type="InterPro" id="IPR042211">
    <property type="entry name" value="CRISPR-assoc_Cas1_N"/>
</dbReference>
<comment type="cofactor">
    <cofactor evidence="10">
        <name>Mg(2+)</name>
        <dbReference type="ChEBI" id="CHEBI:18420"/>
    </cofactor>
    <cofactor evidence="10">
        <name>Mn(2+)</name>
        <dbReference type="ChEBI" id="CHEBI:29035"/>
    </cofactor>
</comment>
<evidence type="ECO:0000313" key="11">
    <source>
        <dbReference type="EMBL" id="PKZ15165.1"/>
    </source>
</evidence>
<dbReference type="AlphaFoldDB" id="A0A2I1M4V5"/>
<keyword evidence="2 10" id="KW-0479">Metal-binding</keyword>